<reference evidence="1 2" key="1">
    <citation type="journal article" date="2024" name="Ann. Entomol. Soc. Am.">
        <title>Genomic analyses of the southern and eastern yellowjacket wasps (Hymenoptera: Vespidae) reveal evolutionary signatures of social life.</title>
        <authorList>
            <person name="Catto M.A."/>
            <person name="Caine P.B."/>
            <person name="Orr S.E."/>
            <person name="Hunt B.G."/>
            <person name="Goodisman M.A.D."/>
        </authorList>
    </citation>
    <scope>NUCLEOTIDE SEQUENCE [LARGE SCALE GENOMIC DNA]</scope>
    <source>
        <strain evidence="1">232</strain>
        <tissue evidence="1">Head and thorax</tissue>
    </source>
</reference>
<name>A0ABD2CUX0_VESMC</name>
<accession>A0ABD2CUX0</accession>
<gene>
    <name evidence="1" type="ORF">V1477_002880</name>
</gene>
<proteinExistence type="predicted"/>
<keyword evidence="2" id="KW-1185">Reference proteome</keyword>
<dbReference type="EMBL" id="JAYRBN010000029">
    <property type="protein sequence ID" value="KAL2748944.1"/>
    <property type="molecule type" value="Genomic_DNA"/>
</dbReference>
<evidence type="ECO:0000313" key="1">
    <source>
        <dbReference type="EMBL" id="KAL2748944.1"/>
    </source>
</evidence>
<evidence type="ECO:0000313" key="2">
    <source>
        <dbReference type="Proteomes" id="UP001607303"/>
    </source>
</evidence>
<dbReference type="Proteomes" id="UP001607303">
    <property type="component" value="Unassembled WGS sequence"/>
</dbReference>
<protein>
    <submittedName>
        <fullName evidence="1">Uncharacterized protein</fullName>
    </submittedName>
</protein>
<organism evidence="1 2">
    <name type="scientific">Vespula maculifrons</name>
    <name type="common">Eastern yellow jacket</name>
    <name type="synonym">Wasp</name>
    <dbReference type="NCBI Taxonomy" id="7453"/>
    <lineage>
        <taxon>Eukaryota</taxon>
        <taxon>Metazoa</taxon>
        <taxon>Ecdysozoa</taxon>
        <taxon>Arthropoda</taxon>
        <taxon>Hexapoda</taxon>
        <taxon>Insecta</taxon>
        <taxon>Pterygota</taxon>
        <taxon>Neoptera</taxon>
        <taxon>Endopterygota</taxon>
        <taxon>Hymenoptera</taxon>
        <taxon>Apocrita</taxon>
        <taxon>Aculeata</taxon>
        <taxon>Vespoidea</taxon>
        <taxon>Vespidae</taxon>
        <taxon>Vespinae</taxon>
        <taxon>Vespula</taxon>
    </lineage>
</organism>
<dbReference type="AlphaFoldDB" id="A0ABD2CUX0"/>
<comment type="caution">
    <text evidence="1">The sequence shown here is derived from an EMBL/GenBank/DDBJ whole genome shotgun (WGS) entry which is preliminary data.</text>
</comment>
<sequence length="115" mass="13375">MWSNGGMDGGLVASGAQRSVITFDEERENTCSVTFFFVLYISEDSRCPGPTLSHGRSFHFSPMRRLLKYSNRHLHSRGRKKEEAEEEEGIRKFIFVDERSELEKERRDSEKTVQI</sequence>